<comment type="caution">
    <text evidence="3">The sequence shown here is derived from an EMBL/GenBank/DDBJ whole genome shotgun (WGS) entry which is preliminary data.</text>
</comment>
<dbReference type="PROSITE" id="PS50817">
    <property type="entry name" value="INTEIN_N_TER"/>
    <property type="match status" value="1"/>
</dbReference>
<dbReference type="InterPro" id="IPR036844">
    <property type="entry name" value="Hint_dom_sf"/>
</dbReference>
<dbReference type="InterPro" id="IPR003587">
    <property type="entry name" value="Hint_dom_N"/>
</dbReference>
<dbReference type="EMBL" id="JAXAVV010000023">
    <property type="protein sequence ID" value="MDX8054728.1"/>
    <property type="molecule type" value="Genomic_DNA"/>
</dbReference>
<dbReference type="PANTHER" id="PTHR32305">
    <property type="match status" value="1"/>
</dbReference>
<organism evidence="3 4">
    <name type="scientific">Lentzea kristufekii</name>
    <dbReference type="NCBI Taxonomy" id="3095430"/>
    <lineage>
        <taxon>Bacteria</taxon>
        <taxon>Bacillati</taxon>
        <taxon>Actinomycetota</taxon>
        <taxon>Actinomycetes</taxon>
        <taxon>Pseudonocardiales</taxon>
        <taxon>Pseudonocardiaceae</taxon>
        <taxon>Lentzea</taxon>
    </lineage>
</organism>
<protein>
    <submittedName>
        <fullName evidence="3">RHS repeat-associated core domain-containing protein</fullName>
    </submittedName>
</protein>
<dbReference type="PANTHER" id="PTHR32305:SF17">
    <property type="entry name" value="TRNA NUCLEASE WAPA"/>
    <property type="match status" value="1"/>
</dbReference>
<dbReference type="NCBIfam" id="TIGR03696">
    <property type="entry name" value="Rhs_assc_core"/>
    <property type="match status" value="1"/>
</dbReference>
<evidence type="ECO:0000256" key="1">
    <source>
        <dbReference type="SAM" id="MobiDB-lite"/>
    </source>
</evidence>
<dbReference type="InterPro" id="IPR006141">
    <property type="entry name" value="Intein_N"/>
</dbReference>
<proteinExistence type="predicted"/>
<dbReference type="Pfam" id="PF05593">
    <property type="entry name" value="RHS_repeat"/>
    <property type="match status" value="1"/>
</dbReference>
<dbReference type="InterPro" id="IPR031325">
    <property type="entry name" value="RHS_repeat"/>
</dbReference>
<accession>A0ABU4U2D1</accession>
<feature type="region of interest" description="Disordered" evidence="1">
    <location>
        <begin position="37"/>
        <end position="71"/>
    </location>
</feature>
<dbReference type="Pfam" id="PF07591">
    <property type="entry name" value="PT-HINT"/>
    <property type="match status" value="1"/>
</dbReference>
<dbReference type="Gene3D" id="2.170.16.10">
    <property type="entry name" value="Hedgehog/Intein (Hint) domain"/>
    <property type="match status" value="1"/>
</dbReference>
<dbReference type="SMART" id="SM00306">
    <property type="entry name" value="HintN"/>
    <property type="match status" value="1"/>
</dbReference>
<feature type="compositionally biased region" description="Basic and acidic residues" evidence="1">
    <location>
        <begin position="37"/>
        <end position="55"/>
    </location>
</feature>
<sequence>MLAVLSSTAVAITMTRSSTQETGTASTRVLDHVDLPVAQREEQPAPEDGELRDARWPSGARGTVLATSSPRQVAKTPVTVAKKTGKPQVVAAAVIDQEQSRKAGVSGVVLEVRPTGEAKDGDTLSVGLAYGEFAKAIGGSFGSRLGLATMPACALTTPERPECRVQERIPSHNDRAKRTVSADIPAEPMVLAAVADQSGPQGTFKASSLGPSGNWSVSPGTGSFSWSYPVDVPAPASGKVAPKLSLAYSSSSVDGRTSATNGQASWIGQGWDYTPGFIERSYKPCSEDKTLPQAQQTADNCWQGQIVTMNLGGQSNQLVRDDNTGVWRTSGDHGAKVELVQGAVNGLAEGEHWKVTTTDGVSYYFGRNRGDGYNGQEETKSAWGVPVYYPKAGDSCYRATFADSWCKRGWRWMLDFVEDPHGNVTSYYYTPETNFYGANGKNTGVEYTRGGTLSRIDYGLRKVGGSIYTTPAPNQIVFTPAARCVPADGYNCDLAQLDESKAKYWPDLPQDQICKPGVTCENHGPSFFSTQRLSKITTQYTVGGSTKPVDVFELAQTYPELADKELRLDSIKRTGYHPDGTSIAMPPITFESQALANRVEGYNSTGAYFHWRLTKVNTDTGGRINVTYSDPDCTASSHPTNFAQNDRLCYPVYWTMPLNSDPVLDLFHKYVVRKVVVEDSNKVGDDPRPVSPQQITTYRYLGTPAWHFDDNELVKPEHRTYGQFRGYEKTEVLKGDGDGPEKETLTRSTFYRGMGGAITDSRGQSVLDNNLFAGTVREEEVFDGDGGTRLSSSFSTQTVVGAPTASRARPGLDPLTANVVEVAGTASVTYLAAGGEKKASTVNRHDALGRVVAKTDSADGLPDLCTTSRFAENLALGIRDRIYEIVQSQQACPAEGVAPAPVTKLVRTYFDGSATLGAIPGVGNPTSTAEAVRTPDGSLTFQPSGTISYDSSGRPNKTVDASNRTTLTTYTPADGGRLSKIVSVNAKNQTSTVEFEPSRSATVKTTDVGNRVTEATYDALGRLTALWKPGQARSISDPSVKYEYVLRADGPLAVTSKALVDNGTSKNYVTAVSLFDAFGQSRQTQSEALDGSANRVISETFYDSHGWAVSSNNNFLVAGAPGTTLVDVAEASVDNRTVTQFDGSGRAVQATSYKGLTAIEQTRTVYGGDRTTTFPPAGGVINEQVNDARGRVVETRQYTTAPALNGSVVSGGAFQATTRRYTANGLLDQIKDTAGNEWSFNHDLRGRVVSQTDPDAGTVSTTYDALGQIESTRNAAGQTLFYEYDELGRRTVERADSKTGAMLAQWRYDGATNGVGLPFYNTRYTANGNFDSGPSAYDGAGNVTDLILRVPTSEHGLAGTYTTKTAYTTTGLPKTLTLPAKGGLPGVPIATSYTKYGLPEKTEGYNAYVSASTYTPFGEPLKYVLGANNAATDLSFDYEAHTRRLALTKLSGGPSPLIDETTYSYDHAGNLLKQINNQGDRGVRSQCFAYDTLQRLTEARTSTDACATAPSKLTLGTLSPYWHSWTFEPTGLRKTQVAHSLTAGQPDKTTTYAYPAAGTARPHSLTSTSDGTSYTYDASGNTKTRTLPTGVQTLDWDYSSRLKSVTAPEGTTSYIYDADGNQLIRRDPDKTTLFAPGQDLVRNHESGIVTGTRYYAHNGTKVGMRIAGGNFKFEVSDLHNTGQLTVDSVSRDVTRRASDPYGNVLGEITGGPWPSGRGFLDKPVSSVTGLTDIGARKYDASTGRFISVDPLLDLTAPQTWTGYTYANNNPTTFADPTGLFCDGCEYAGSGDNHGVGCSYDPTGSCRSQEEVDLSYQIRTGRNEDTTKQPMIGGRRVPTLKELNSRVVYGTFGNNDYLEGVEAWAKRTCQRASAADGDFCSAADAMGLLEPNPVGKAILEVAFQFVCNRFAPCAVASMAVGLLIAMNEGPEAQVNAAMDTKGPRSPSTTKSRTAEGCVGANSFTGETLVLMADGSTKRIDEIAVGDKVANSDPESYNTEQNEVTFVHVSDDDKSYIDLTVQTAQGAGRIQATAHHRFYSVTAGDWVHVADLVPGDELDTPGIGRAVVSAGRPYEAQSRTYNLSVAAVHTFFVLVGRTPILVHNAPRCEWIPGEVPDASEIDRGSLRKLKEKELEKALASIEDDAHGFKKEYVGKQVARFDATRDGDGRIVLVSKDGTVLVPTEWRYVP</sequence>
<dbReference type="CDD" id="cd00081">
    <property type="entry name" value="Hint"/>
    <property type="match status" value="1"/>
</dbReference>
<dbReference type="InterPro" id="IPR006530">
    <property type="entry name" value="YD"/>
</dbReference>
<evidence type="ECO:0000313" key="4">
    <source>
        <dbReference type="Proteomes" id="UP001271792"/>
    </source>
</evidence>
<feature type="domain" description="Hint" evidence="2">
    <location>
        <begin position="1959"/>
        <end position="2060"/>
    </location>
</feature>
<name>A0ABU4U2D1_9PSEU</name>
<dbReference type="SUPFAM" id="SSF51294">
    <property type="entry name" value="Hedgehog/intein (Hint) domain"/>
    <property type="match status" value="1"/>
</dbReference>
<evidence type="ECO:0000313" key="3">
    <source>
        <dbReference type="EMBL" id="MDX8054728.1"/>
    </source>
</evidence>
<reference evidence="3 4" key="1">
    <citation type="submission" date="2023-11" db="EMBL/GenBank/DDBJ databases">
        <title>Lentzea sokolovensis, sp. nov., Lentzea kristufkii, sp. nov., and Lentzea miocenensis, sp. nov., rare actinobacteria from Sokolov Coal Basin, Miocene lacustrine sediment, Czech Republic.</title>
        <authorList>
            <person name="Lara A."/>
            <person name="Kotroba L."/>
            <person name="Nouioui I."/>
            <person name="Neumann-Schaal M."/>
            <person name="Mast Y."/>
            <person name="Chronakova A."/>
        </authorList>
    </citation>
    <scope>NUCLEOTIDE SEQUENCE [LARGE SCALE GENOMIC DNA]</scope>
    <source>
        <strain evidence="3 4">BCCO 10_0798</strain>
    </source>
</reference>
<evidence type="ECO:0000259" key="2">
    <source>
        <dbReference type="SMART" id="SM00306"/>
    </source>
</evidence>
<reference evidence="3 4" key="2">
    <citation type="submission" date="2023-11" db="EMBL/GenBank/DDBJ databases">
        <authorList>
            <person name="Lara A.C."/>
            <person name="Chronakova A."/>
        </authorList>
    </citation>
    <scope>NUCLEOTIDE SEQUENCE [LARGE SCALE GENOMIC DNA]</scope>
    <source>
        <strain evidence="3 4">BCCO 10_0798</strain>
    </source>
</reference>
<dbReference type="NCBIfam" id="TIGR01643">
    <property type="entry name" value="YD_repeat_2x"/>
    <property type="match status" value="3"/>
</dbReference>
<dbReference type="Proteomes" id="UP001271792">
    <property type="component" value="Unassembled WGS sequence"/>
</dbReference>
<dbReference type="InterPro" id="IPR050708">
    <property type="entry name" value="T6SS_VgrG/RHS"/>
</dbReference>
<keyword evidence="4" id="KW-1185">Reference proteome</keyword>
<dbReference type="InterPro" id="IPR022385">
    <property type="entry name" value="Rhs_assc_core"/>
</dbReference>
<dbReference type="RefSeq" id="WP_319988498.1">
    <property type="nucleotide sequence ID" value="NZ_JAXAVV010000023.1"/>
</dbReference>
<dbReference type="Gene3D" id="2.180.10.10">
    <property type="entry name" value="RHS repeat-associated core"/>
    <property type="match status" value="2"/>
</dbReference>
<gene>
    <name evidence="3" type="ORF">SK571_35620</name>
</gene>